<dbReference type="InterPro" id="IPR022312">
    <property type="entry name" value="DNA_pol_X"/>
</dbReference>
<dbReference type="InterPro" id="IPR043519">
    <property type="entry name" value="NT_sf"/>
</dbReference>
<reference evidence="5 6" key="1">
    <citation type="journal article" date="2015" name="Nature">
        <title>rRNA introns, odd ribosomes, and small enigmatic genomes across a large radiation of phyla.</title>
        <authorList>
            <person name="Brown C.T."/>
            <person name="Hug L.A."/>
            <person name="Thomas B.C."/>
            <person name="Sharon I."/>
            <person name="Castelle C.J."/>
            <person name="Singh A."/>
            <person name="Wilkins M.J."/>
            <person name="Williams K.H."/>
            <person name="Banfield J.F."/>
        </authorList>
    </citation>
    <scope>NUCLEOTIDE SEQUENCE [LARGE SCALE GENOMIC DNA]</scope>
</reference>
<dbReference type="Gene3D" id="3.30.460.10">
    <property type="entry name" value="Beta Polymerase, domain 2"/>
    <property type="match status" value="1"/>
</dbReference>
<dbReference type="GO" id="GO:0008270">
    <property type="term" value="F:zinc ion binding"/>
    <property type="evidence" value="ECO:0007669"/>
    <property type="project" value="UniProtKB-KW"/>
</dbReference>
<dbReference type="GO" id="GO:0003887">
    <property type="term" value="F:DNA-directed DNA polymerase activity"/>
    <property type="evidence" value="ECO:0007669"/>
    <property type="project" value="InterPro"/>
</dbReference>
<keyword evidence="3" id="KW-0479">Metal-binding</keyword>
<feature type="domain" description="SWIM-type" evidence="4">
    <location>
        <begin position="43"/>
        <end position="77"/>
    </location>
</feature>
<protein>
    <submittedName>
        <fullName evidence="5">Polymerase beta family protein</fullName>
    </submittedName>
</protein>
<dbReference type="InterPro" id="IPR037160">
    <property type="entry name" value="DNA_Pol_thumb_sf"/>
</dbReference>
<organism evidence="5 6">
    <name type="scientific">Candidatus Gottesmanbacteria bacterium GW2011_GWB1_49_7</name>
    <dbReference type="NCBI Taxonomy" id="1618448"/>
    <lineage>
        <taxon>Bacteria</taxon>
        <taxon>Candidatus Gottesmaniibacteriota</taxon>
    </lineage>
</organism>
<dbReference type="InterPro" id="IPR029398">
    <property type="entry name" value="PolB_thumb"/>
</dbReference>
<keyword evidence="2" id="KW-0548">Nucleotidyltransferase</keyword>
<proteinExistence type="predicted"/>
<dbReference type="Proteomes" id="UP000034588">
    <property type="component" value="Unassembled WGS sequence"/>
</dbReference>
<dbReference type="Gene3D" id="3.30.210.10">
    <property type="entry name" value="DNA polymerase, thumb domain"/>
    <property type="match status" value="1"/>
</dbReference>
<accession>A0A0G1VV99</accession>
<evidence type="ECO:0000256" key="2">
    <source>
        <dbReference type="ARBA" id="ARBA00022695"/>
    </source>
</evidence>
<dbReference type="GO" id="GO:0003677">
    <property type="term" value="F:DNA binding"/>
    <property type="evidence" value="ECO:0007669"/>
    <property type="project" value="InterPro"/>
</dbReference>
<evidence type="ECO:0000313" key="5">
    <source>
        <dbReference type="EMBL" id="KKW10423.1"/>
    </source>
</evidence>
<dbReference type="AlphaFoldDB" id="A0A0G1VV99"/>
<dbReference type="PROSITE" id="PS50966">
    <property type="entry name" value="ZF_SWIM"/>
    <property type="match status" value="1"/>
</dbReference>
<keyword evidence="3" id="KW-0862">Zinc</keyword>
<sequence length="264" mass="29681">MSGISETIGIRHLGNSKSYIVSWQNRKQGVLSYTKLETPASSYEVGYDSNGRGYCTCKGFQFRSSCIHLTDFLELAPSLTDLRPQTSKTIPRYPRELFLDAVRKIEDRISKTTYRTLVAGSFRRGAAMIRDLDFVTNATTDSVIEEFRSDGINVTVQGQSVCRFDIGDTISFQVDVLCTDLDCFGSALLHATGSREFNIYLRQVAKSLGLKLNRHGLFHRDDNLRVAGATEEEVLRCLGFGMVPPSERCFDSAVKEQPWRVHKI</sequence>
<keyword evidence="3" id="KW-0863">Zinc-finger</keyword>
<evidence type="ECO:0000256" key="3">
    <source>
        <dbReference type="PROSITE-ProRule" id="PRU00325"/>
    </source>
</evidence>
<comment type="caution">
    <text evidence="5">The sequence shown here is derived from an EMBL/GenBank/DDBJ whole genome shotgun (WGS) entry which is preliminary data.</text>
</comment>
<dbReference type="PANTHER" id="PTHR11276">
    <property type="entry name" value="DNA POLYMERASE TYPE-X FAMILY MEMBER"/>
    <property type="match status" value="1"/>
</dbReference>
<dbReference type="SUPFAM" id="SSF81301">
    <property type="entry name" value="Nucleotidyltransferase"/>
    <property type="match status" value="1"/>
</dbReference>
<dbReference type="PANTHER" id="PTHR11276:SF28">
    <property type="entry name" value="DNA POLYMERASE LAMBDA"/>
    <property type="match status" value="1"/>
</dbReference>
<dbReference type="Pfam" id="PF14791">
    <property type="entry name" value="DNA_pol_B_thumb"/>
    <property type="match status" value="1"/>
</dbReference>
<keyword evidence="1" id="KW-0808">Transferase</keyword>
<name>A0A0G1VV99_9BACT</name>
<dbReference type="EMBL" id="LCQD01000038">
    <property type="protein sequence ID" value="KKW10423.1"/>
    <property type="molecule type" value="Genomic_DNA"/>
</dbReference>
<evidence type="ECO:0000256" key="1">
    <source>
        <dbReference type="ARBA" id="ARBA00022679"/>
    </source>
</evidence>
<evidence type="ECO:0000259" key="4">
    <source>
        <dbReference type="PROSITE" id="PS50966"/>
    </source>
</evidence>
<gene>
    <name evidence="5" type="ORF">UY48_C0038G0023</name>
</gene>
<dbReference type="InterPro" id="IPR007527">
    <property type="entry name" value="Znf_SWIM"/>
</dbReference>
<evidence type="ECO:0000313" key="6">
    <source>
        <dbReference type="Proteomes" id="UP000034588"/>
    </source>
</evidence>
<dbReference type="GO" id="GO:0006281">
    <property type="term" value="P:DNA repair"/>
    <property type="evidence" value="ECO:0007669"/>
    <property type="project" value="InterPro"/>
</dbReference>